<dbReference type="RefSeq" id="WP_323259437.1">
    <property type="nucleotide sequence ID" value="NZ_JAYGIM010000010.1"/>
</dbReference>
<name>A0ABU5SLB4_9BACT</name>
<feature type="domain" description="DUF6377" evidence="3">
    <location>
        <begin position="260"/>
        <end position="513"/>
    </location>
</feature>
<dbReference type="Pfam" id="PF19904">
    <property type="entry name" value="DUF6377"/>
    <property type="match status" value="1"/>
</dbReference>
<sequence length="551" mass="64049">MKLRYFMMACLFLMNAQQKALFAKSNNDKLIAELNEAIQHKELYIKKKLADIEQLKWTLQQGGLTLEQQFQLNDKLYSEYKTFQYDAAFTYALKLQEIAQKLKDPLKINYAKLQLSFTLLSSGMYKESIDSLNSIKVKGLPNHLRTEYYVLMSRSFYELAAYNGDPYYLDLYNKKGNMYSDSAIALMSNKDLQYYFVKGIKELKERKFEEAKVNFKLVLEKFHPNYREFAMTASSLASAYIESEEKEIATDLMIQAAIADIKSSTKEGVALAYVADLLYHQKHDEKAYLFIKEALNDANFYGAKLRLKHVSGILPIIEGNRLSTVEGQKNRLFTFTLVVSFLSLLVIIFAFIIFKQLKQLKLAGKKVTEANHKLQEANDRLQETNEILQATNNELLEANKIKEEYIGYSFNMYSDYLDKIEKIKKNIEKKLAIKNFDSIGQVLDSINMKKEREALYLSFDKIFIKLFPNFVPAFNSFFKEEDKYPLQADQPLDLDLRIFALIRIGISDHEQIARILEYSVRTIYNHKTKVKSKSLLSNEAFESKIMEIRAF</sequence>
<feature type="transmembrane region" description="Helical" evidence="2">
    <location>
        <begin position="332"/>
        <end position="354"/>
    </location>
</feature>
<keyword evidence="1" id="KW-0175">Coiled coil</keyword>
<proteinExistence type="predicted"/>
<feature type="coiled-coil region" evidence="1">
    <location>
        <begin position="360"/>
        <end position="401"/>
    </location>
</feature>
<keyword evidence="2" id="KW-0472">Membrane</keyword>
<protein>
    <submittedName>
        <fullName evidence="4">DUF6377 domain-containing protein</fullName>
    </submittedName>
</protein>
<dbReference type="Proteomes" id="UP001302222">
    <property type="component" value="Unassembled WGS sequence"/>
</dbReference>
<comment type="caution">
    <text evidence="4">The sequence shown here is derived from an EMBL/GenBank/DDBJ whole genome shotgun (WGS) entry which is preliminary data.</text>
</comment>
<reference evidence="4 5" key="1">
    <citation type="submission" date="2023-12" db="EMBL/GenBank/DDBJ databases">
        <title>Novel species of the genus Arcicella isolated from rivers.</title>
        <authorList>
            <person name="Lu H."/>
        </authorList>
    </citation>
    <scope>NUCLEOTIDE SEQUENCE [LARGE SCALE GENOMIC DNA]</scope>
    <source>
        <strain evidence="4 5">DC25W</strain>
    </source>
</reference>
<organism evidence="4 5">
    <name type="scientific">Arcicella lustrica</name>
    <dbReference type="NCBI Taxonomy" id="2984196"/>
    <lineage>
        <taxon>Bacteria</taxon>
        <taxon>Pseudomonadati</taxon>
        <taxon>Bacteroidota</taxon>
        <taxon>Cytophagia</taxon>
        <taxon>Cytophagales</taxon>
        <taxon>Flectobacillaceae</taxon>
        <taxon>Arcicella</taxon>
    </lineage>
</organism>
<keyword evidence="2" id="KW-1133">Transmembrane helix</keyword>
<evidence type="ECO:0000313" key="5">
    <source>
        <dbReference type="Proteomes" id="UP001302222"/>
    </source>
</evidence>
<evidence type="ECO:0000313" key="4">
    <source>
        <dbReference type="EMBL" id="MEA5427749.1"/>
    </source>
</evidence>
<dbReference type="InterPro" id="IPR045957">
    <property type="entry name" value="DUF6377"/>
</dbReference>
<evidence type="ECO:0000259" key="3">
    <source>
        <dbReference type="Pfam" id="PF19904"/>
    </source>
</evidence>
<evidence type="ECO:0000256" key="1">
    <source>
        <dbReference type="SAM" id="Coils"/>
    </source>
</evidence>
<dbReference type="InterPro" id="IPR011990">
    <property type="entry name" value="TPR-like_helical_dom_sf"/>
</dbReference>
<gene>
    <name evidence="4" type="ORF">VB798_14255</name>
</gene>
<dbReference type="SUPFAM" id="SSF48452">
    <property type="entry name" value="TPR-like"/>
    <property type="match status" value="1"/>
</dbReference>
<keyword evidence="2" id="KW-0812">Transmembrane</keyword>
<evidence type="ECO:0000256" key="2">
    <source>
        <dbReference type="SAM" id="Phobius"/>
    </source>
</evidence>
<keyword evidence="5" id="KW-1185">Reference proteome</keyword>
<accession>A0ABU5SLB4</accession>
<dbReference type="EMBL" id="JAYGIM010000010">
    <property type="protein sequence ID" value="MEA5427749.1"/>
    <property type="molecule type" value="Genomic_DNA"/>
</dbReference>